<name>A0ABD1FHN7_HYPHA</name>
<feature type="region of interest" description="Disordered" evidence="7">
    <location>
        <begin position="285"/>
        <end position="304"/>
    </location>
</feature>
<sequence>MINNGQEDGRSNDQSSDYVPNGQPPCHLTRHRQYQQYNHDYNIYNNNSMMVSQQHQQQYPSRGQRSMEIDIAMIEHPSNCTQNVWYPQQPQRIHPRYSYVAPSNSREMRNRAEKQRRDRLNSFIAELAALVPIVSKSAKRLDKTSILRLSATHLRVYQLLAKTKIPYMQLPPNVDQFVLEQLVCDSMNGFLLIVTPSGKIVFISSTVENLLGYLQTDLMGQSLFTVTAPDDHDLLRYYLMPEGDTKQSWKKYFSIKIKRAGPKAETTPQYEIIKLVGMHRNLANEGEASTSHSSQTPSSSSSSVSLTNSDILIFFAKLEQPQPLKDRLMAVFEDRYVTRHRIDGRIIGCDQRISLIAGYMIEEVQGVSAFKFVHKDDVRYVMIALRQMYDKGETRANTCYRLLGCNGKFLFLRTFGFLEIDEQGIVESFVCINVQINDDEGLYYNKDMKRRYSALFSGSLSNLPYEHSVEDSNSDHDLEMASSLVAKEKDTTEDPKALETAIKELMQNLPTTCSDDENDTKSSLADQINNDCRPTNNSLKNLSNRAQSCSKQNISKVRIKLNSNGKRASSASPERVKRQRLSSLDSEPSQFSPPFH</sequence>
<dbReference type="GO" id="GO:0005634">
    <property type="term" value="C:nucleus"/>
    <property type="evidence" value="ECO:0007669"/>
    <property type="project" value="UniProtKB-SubCell"/>
</dbReference>
<accession>A0ABD1FHN7</accession>
<keyword evidence="5" id="KW-0804">Transcription</keyword>
<dbReference type="InterPro" id="IPR036638">
    <property type="entry name" value="HLH_DNA-bd_sf"/>
</dbReference>
<dbReference type="InterPro" id="IPR000014">
    <property type="entry name" value="PAS"/>
</dbReference>
<evidence type="ECO:0000256" key="2">
    <source>
        <dbReference type="ARBA" id="ARBA00022737"/>
    </source>
</evidence>
<feature type="compositionally biased region" description="Polar residues" evidence="7">
    <location>
        <begin position="1"/>
        <end position="18"/>
    </location>
</feature>
<dbReference type="PRINTS" id="PR00785">
    <property type="entry name" value="NCTRNSLOCATR"/>
</dbReference>
<dbReference type="Pfam" id="PF00989">
    <property type="entry name" value="PAS"/>
    <property type="match status" value="1"/>
</dbReference>
<dbReference type="EMBL" id="JBDJPC010000001">
    <property type="protein sequence ID" value="KAL1517548.1"/>
    <property type="molecule type" value="Genomic_DNA"/>
</dbReference>
<evidence type="ECO:0000256" key="5">
    <source>
        <dbReference type="ARBA" id="ARBA00023163"/>
    </source>
</evidence>
<dbReference type="InterPro" id="IPR001067">
    <property type="entry name" value="Nuc_translocat"/>
</dbReference>
<evidence type="ECO:0000256" key="6">
    <source>
        <dbReference type="ARBA" id="ARBA00023242"/>
    </source>
</evidence>
<evidence type="ECO:0000256" key="4">
    <source>
        <dbReference type="ARBA" id="ARBA00023125"/>
    </source>
</evidence>
<evidence type="ECO:0000256" key="7">
    <source>
        <dbReference type="SAM" id="MobiDB-lite"/>
    </source>
</evidence>
<keyword evidence="6" id="KW-0539">Nucleus</keyword>
<evidence type="ECO:0000259" key="9">
    <source>
        <dbReference type="PROSITE" id="PS50888"/>
    </source>
</evidence>
<dbReference type="CDD" id="cd11391">
    <property type="entry name" value="bHLH_PAS"/>
    <property type="match status" value="1"/>
</dbReference>
<keyword evidence="2" id="KW-0677">Repeat</keyword>
<feature type="region of interest" description="Disordered" evidence="7">
    <location>
        <begin position="510"/>
        <end position="551"/>
    </location>
</feature>
<feature type="domain" description="PAS" evidence="8">
    <location>
        <begin position="343"/>
        <end position="392"/>
    </location>
</feature>
<dbReference type="InterPro" id="IPR035965">
    <property type="entry name" value="PAS-like_dom_sf"/>
</dbReference>
<organism evidence="10 11">
    <name type="scientific">Hypothenemus hampei</name>
    <name type="common">Coffee berry borer</name>
    <dbReference type="NCBI Taxonomy" id="57062"/>
    <lineage>
        <taxon>Eukaryota</taxon>
        <taxon>Metazoa</taxon>
        <taxon>Ecdysozoa</taxon>
        <taxon>Arthropoda</taxon>
        <taxon>Hexapoda</taxon>
        <taxon>Insecta</taxon>
        <taxon>Pterygota</taxon>
        <taxon>Neoptera</taxon>
        <taxon>Endopterygota</taxon>
        <taxon>Coleoptera</taxon>
        <taxon>Polyphaga</taxon>
        <taxon>Cucujiformia</taxon>
        <taxon>Curculionidae</taxon>
        <taxon>Scolytinae</taxon>
        <taxon>Hypothenemus</taxon>
    </lineage>
</organism>
<dbReference type="Pfam" id="PF14598">
    <property type="entry name" value="PAS_11"/>
    <property type="match status" value="1"/>
</dbReference>
<dbReference type="SMART" id="SM00091">
    <property type="entry name" value="PAS"/>
    <property type="match status" value="2"/>
</dbReference>
<feature type="compositionally biased region" description="Polar residues" evidence="7">
    <location>
        <begin position="581"/>
        <end position="596"/>
    </location>
</feature>
<dbReference type="AlphaFoldDB" id="A0ABD1FHN7"/>
<comment type="caution">
    <text evidence="10">The sequence shown here is derived from an EMBL/GenBank/DDBJ whole genome shotgun (WGS) entry which is preliminary data.</text>
</comment>
<dbReference type="PROSITE" id="PS50888">
    <property type="entry name" value="BHLH"/>
    <property type="match status" value="1"/>
</dbReference>
<dbReference type="NCBIfam" id="TIGR00229">
    <property type="entry name" value="sensory_box"/>
    <property type="match status" value="1"/>
</dbReference>
<dbReference type="Gene3D" id="3.30.450.20">
    <property type="entry name" value="PAS domain"/>
    <property type="match status" value="2"/>
</dbReference>
<feature type="compositionally biased region" description="Polar residues" evidence="7">
    <location>
        <begin position="563"/>
        <end position="572"/>
    </location>
</feature>
<dbReference type="InterPro" id="IPR011598">
    <property type="entry name" value="bHLH_dom"/>
</dbReference>
<feature type="region of interest" description="Disordered" evidence="7">
    <location>
        <begin position="1"/>
        <end position="27"/>
    </location>
</feature>
<feature type="compositionally biased region" description="Polar residues" evidence="7">
    <location>
        <begin position="521"/>
        <end position="551"/>
    </location>
</feature>
<keyword evidence="4" id="KW-0238">DNA-binding</keyword>
<dbReference type="InterPro" id="IPR050933">
    <property type="entry name" value="Circadian_TF"/>
</dbReference>
<protein>
    <submittedName>
        <fullName evidence="10">Uncharacterized protein</fullName>
    </submittedName>
</protein>
<evidence type="ECO:0000256" key="3">
    <source>
        <dbReference type="ARBA" id="ARBA00023015"/>
    </source>
</evidence>
<evidence type="ECO:0000259" key="8">
    <source>
        <dbReference type="PROSITE" id="PS50112"/>
    </source>
</evidence>
<dbReference type="PROSITE" id="PS50112">
    <property type="entry name" value="PAS"/>
    <property type="match status" value="2"/>
</dbReference>
<feature type="compositionally biased region" description="Low complexity" evidence="7">
    <location>
        <begin position="289"/>
        <end position="304"/>
    </location>
</feature>
<dbReference type="GO" id="GO:0003677">
    <property type="term" value="F:DNA binding"/>
    <property type="evidence" value="ECO:0007669"/>
    <property type="project" value="UniProtKB-KW"/>
</dbReference>
<dbReference type="SUPFAM" id="SSF55785">
    <property type="entry name" value="PYP-like sensor domain (PAS domain)"/>
    <property type="match status" value="2"/>
</dbReference>
<dbReference type="PANTHER" id="PTHR23042">
    <property type="entry name" value="CIRCADIAN PROTEIN CLOCK/ARNT/BMAL/PAS"/>
    <property type="match status" value="1"/>
</dbReference>
<feature type="domain" description="BHLH" evidence="9">
    <location>
        <begin position="104"/>
        <end position="157"/>
    </location>
</feature>
<reference evidence="10 11" key="1">
    <citation type="submission" date="2024-05" db="EMBL/GenBank/DDBJ databases">
        <title>Genetic variation in Jamaican populations of the coffee berry borer (Hypothenemus hampei).</title>
        <authorList>
            <person name="Errbii M."/>
            <person name="Myrie A."/>
        </authorList>
    </citation>
    <scope>NUCLEOTIDE SEQUENCE [LARGE SCALE GENOMIC DNA]</scope>
    <source>
        <strain evidence="10">JA-Hopewell-2020-01-JO</strain>
        <tissue evidence="10">Whole body</tissue>
    </source>
</reference>
<dbReference type="SUPFAM" id="SSF47459">
    <property type="entry name" value="HLH, helix-loop-helix DNA-binding domain"/>
    <property type="match status" value="1"/>
</dbReference>
<dbReference type="InterPro" id="IPR013767">
    <property type="entry name" value="PAS_fold"/>
</dbReference>
<dbReference type="Pfam" id="PF00010">
    <property type="entry name" value="HLH"/>
    <property type="match status" value="1"/>
</dbReference>
<dbReference type="Proteomes" id="UP001566132">
    <property type="component" value="Unassembled WGS sequence"/>
</dbReference>
<proteinExistence type="predicted"/>
<dbReference type="SMART" id="SM00353">
    <property type="entry name" value="HLH"/>
    <property type="match status" value="1"/>
</dbReference>
<evidence type="ECO:0000313" key="10">
    <source>
        <dbReference type="EMBL" id="KAL1517548.1"/>
    </source>
</evidence>
<dbReference type="GO" id="GO:0045944">
    <property type="term" value="P:positive regulation of transcription by RNA polymerase II"/>
    <property type="evidence" value="ECO:0007669"/>
    <property type="project" value="UniProtKB-ARBA"/>
</dbReference>
<evidence type="ECO:0000256" key="1">
    <source>
        <dbReference type="ARBA" id="ARBA00004123"/>
    </source>
</evidence>
<dbReference type="Gene3D" id="4.10.280.10">
    <property type="entry name" value="Helix-loop-helix DNA-binding domain"/>
    <property type="match status" value="1"/>
</dbReference>
<feature type="domain" description="PAS" evidence="8">
    <location>
        <begin position="185"/>
        <end position="236"/>
    </location>
</feature>
<dbReference type="CDD" id="cd00130">
    <property type="entry name" value="PAS"/>
    <property type="match status" value="2"/>
</dbReference>
<comment type="subcellular location">
    <subcellularLocation>
        <location evidence="1">Nucleus</location>
    </subcellularLocation>
</comment>
<keyword evidence="3" id="KW-0805">Transcription regulation</keyword>
<gene>
    <name evidence="10" type="ORF">ABEB36_001299</name>
</gene>
<evidence type="ECO:0000313" key="11">
    <source>
        <dbReference type="Proteomes" id="UP001566132"/>
    </source>
</evidence>
<keyword evidence="11" id="KW-1185">Reference proteome</keyword>
<feature type="region of interest" description="Disordered" evidence="7">
    <location>
        <begin position="563"/>
        <end position="596"/>
    </location>
</feature>